<evidence type="ECO:0000313" key="1">
    <source>
        <dbReference type="EMBL" id="KAK3716400.1"/>
    </source>
</evidence>
<accession>A0ACC3NGZ0</accession>
<name>A0ACC3NGZ0_9PEZI</name>
<keyword evidence="2" id="KW-1185">Reference proteome</keyword>
<sequence length="129" mass="14113">MEGNHDTLLTYYQDSNYRIDEKIHNDGAWQSAVCTNACVAAKRGAHAQSPLAALSYDMGGTKYRRFCFVGDDQPVQSETVTTDALGPKLGVLGAGRFSCIEAFLSSQEDSYRGAILFGIPGKMQRRLGR</sequence>
<dbReference type="EMBL" id="JAUTXU010000043">
    <property type="protein sequence ID" value="KAK3716400.1"/>
    <property type="molecule type" value="Genomic_DNA"/>
</dbReference>
<reference evidence="1" key="1">
    <citation type="submission" date="2023-07" db="EMBL/GenBank/DDBJ databases">
        <title>Black Yeasts Isolated from many extreme environments.</title>
        <authorList>
            <person name="Coleine C."/>
            <person name="Stajich J.E."/>
            <person name="Selbmann L."/>
        </authorList>
    </citation>
    <scope>NUCLEOTIDE SEQUENCE</scope>
    <source>
        <strain evidence="1">CCFEE 5714</strain>
    </source>
</reference>
<proteinExistence type="predicted"/>
<gene>
    <name evidence="1" type="ORF">LTR37_006550</name>
</gene>
<organism evidence="1 2">
    <name type="scientific">Vermiconidia calcicola</name>
    <dbReference type="NCBI Taxonomy" id="1690605"/>
    <lineage>
        <taxon>Eukaryota</taxon>
        <taxon>Fungi</taxon>
        <taxon>Dikarya</taxon>
        <taxon>Ascomycota</taxon>
        <taxon>Pezizomycotina</taxon>
        <taxon>Dothideomycetes</taxon>
        <taxon>Dothideomycetidae</taxon>
        <taxon>Mycosphaerellales</taxon>
        <taxon>Extremaceae</taxon>
        <taxon>Vermiconidia</taxon>
    </lineage>
</organism>
<comment type="caution">
    <text evidence="1">The sequence shown here is derived from an EMBL/GenBank/DDBJ whole genome shotgun (WGS) entry which is preliminary data.</text>
</comment>
<dbReference type="Proteomes" id="UP001281147">
    <property type="component" value="Unassembled WGS sequence"/>
</dbReference>
<evidence type="ECO:0000313" key="2">
    <source>
        <dbReference type="Proteomes" id="UP001281147"/>
    </source>
</evidence>
<protein>
    <submittedName>
        <fullName evidence="1">Uncharacterized protein</fullName>
    </submittedName>
</protein>